<gene>
    <name evidence="2" type="ORF">BSTOLATCC_MIC5464</name>
</gene>
<comment type="caution">
    <text evidence="2">The sequence shown here is derived from an EMBL/GenBank/DDBJ whole genome shotgun (WGS) entry which is preliminary data.</text>
</comment>
<feature type="compositionally biased region" description="Basic and acidic residues" evidence="1">
    <location>
        <begin position="1"/>
        <end position="14"/>
    </location>
</feature>
<sequence>MQEIKITESPERTSRRSVTPHTRLLSSDNFSSTNTRSETPSRKSLASERYHQRSTVFDATIEQSSIDQGFMTPTHVTIDLNRSPTKQRITRTFSSTVFLPPEPVVLTVSPYKPKDHSVHDLFGSEEIEWHSKRNTIPGYEPNFQPKYKEINPTVTKNEDMYGKASESCVPKSELEEIPPSNLTAKDVYIKRHPSDREMSPSARKSLDIVSQVFPQENERIKKVTIKEEPQNNIKSIKREEPQKNAKIREYNSLTPRIMRSERFEESQNTPCRVRLIKRPHKYDENTEINIPKTTRESLEEPKEGIKPIQKPQQSNAQCQAIIAKELKMRELNLTNIPYVKDEHKFEDFELTGLSPNTDERNIRDLCKGVHVVNITPRYNNITGECTGSAILSLRYQPMYKSIENLQLNCLEKGLTLSPSKKDVGKKNNYTELSTRKFLDNILKPEEKRIIDKYATPRVQRPDLVSSDDVYGSSPGVGRISYFTPKSPDKMRASLDSWSKVKNTPCKSPMRSTSRMRTANFMKNTISSCNKLKKV</sequence>
<dbReference type="Proteomes" id="UP001162131">
    <property type="component" value="Unassembled WGS sequence"/>
</dbReference>
<name>A0AAU9IRT4_9CILI</name>
<feature type="region of interest" description="Disordered" evidence="1">
    <location>
        <begin position="1"/>
        <end position="50"/>
    </location>
</feature>
<proteinExistence type="predicted"/>
<feature type="region of interest" description="Disordered" evidence="1">
    <location>
        <begin position="292"/>
        <end position="312"/>
    </location>
</feature>
<feature type="compositionally biased region" description="Basic and acidic residues" evidence="1">
    <location>
        <begin position="293"/>
        <end position="305"/>
    </location>
</feature>
<keyword evidence="3" id="KW-1185">Reference proteome</keyword>
<evidence type="ECO:0000313" key="3">
    <source>
        <dbReference type="Proteomes" id="UP001162131"/>
    </source>
</evidence>
<evidence type="ECO:0000313" key="2">
    <source>
        <dbReference type="EMBL" id="CAG9312220.1"/>
    </source>
</evidence>
<accession>A0AAU9IRT4</accession>
<reference evidence="2" key="1">
    <citation type="submission" date="2021-09" db="EMBL/GenBank/DDBJ databases">
        <authorList>
            <consortium name="AG Swart"/>
            <person name="Singh M."/>
            <person name="Singh A."/>
            <person name="Seah K."/>
            <person name="Emmerich C."/>
        </authorList>
    </citation>
    <scope>NUCLEOTIDE SEQUENCE</scope>
    <source>
        <strain evidence="2">ATCC30299</strain>
    </source>
</reference>
<dbReference type="EMBL" id="CAJZBQ010000005">
    <property type="protein sequence ID" value="CAG9312220.1"/>
    <property type="molecule type" value="Genomic_DNA"/>
</dbReference>
<organism evidence="2 3">
    <name type="scientific">Blepharisma stoltei</name>
    <dbReference type="NCBI Taxonomy" id="1481888"/>
    <lineage>
        <taxon>Eukaryota</taxon>
        <taxon>Sar</taxon>
        <taxon>Alveolata</taxon>
        <taxon>Ciliophora</taxon>
        <taxon>Postciliodesmatophora</taxon>
        <taxon>Heterotrichea</taxon>
        <taxon>Heterotrichida</taxon>
        <taxon>Blepharismidae</taxon>
        <taxon>Blepharisma</taxon>
    </lineage>
</organism>
<feature type="compositionally biased region" description="Polar residues" evidence="1">
    <location>
        <begin position="16"/>
        <end position="38"/>
    </location>
</feature>
<evidence type="ECO:0000256" key="1">
    <source>
        <dbReference type="SAM" id="MobiDB-lite"/>
    </source>
</evidence>
<protein>
    <submittedName>
        <fullName evidence="2">Uncharacterized protein</fullName>
    </submittedName>
</protein>
<dbReference type="AlphaFoldDB" id="A0AAU9IRT4"/>
<feature type="compositionally biased region" description="Basic and acidic residues" evidence="1">
    <location>
        <begin position="39"/>
        <end position="50"/>
    </location>
</feature>